<reference evidence="1 2" key="1">
    <citation type="submission" date="2014-09" db="EMBL/GenBank/DDBJ databases">
        <title>Lactobacillus mucosae CRL573 Genome Sequencing.</title>
        <authorList>
            <person name="Bleckwedel J."/>
            <person name="Teran L.C."/>
            <person name="Bonacina J."/>
            <person name="Saavedra L."/>
            <person name="Mozzi F.B."/>
            <person name="Raya R.R."/>
        </authorList>
    </citation>
    <scope>NUCLEOTIDE SEQUENCE [LARGE SCALE GENOMIC DNA]</scope>
    <source>
        <strain evidence="1 2">CRL573</strain>
    </source>
</reference>
<proteinExistence type="predicted"/>
<dbReference type="Pfam" id="PF05119">
    <property type="entry name" value="Terminase_4"/>
    <property type="match status" value="1"/>
</dbReference>
<dbReference type="AlphaFoldDB" id="A0A099YEZ1"/>
<evidence type="ECO:0008006" key="3">
    <source>
        <dbReference type="Google" id="ProtNLM"/>
    </source>
</evidence>
<accession>A0A099YEZ1</accession>
<comment type="caution">
    <text evidence="1">The sequence shown here is derived from an EMBL/GenBank/DDBJ whole genome shotgun (WGS) entry which is preliminary data.</text>
</comment>
<evidence type="ECO:0000313" key="2">
    <source>
        <dbReference type="Proteomes" id="UP000030001"/>
    </source>
</evidence>
<dbReference type="NCBIfam" id="TIGR01558">
    <property type="entry name" value="sm_term_P27"/>
    <property type="match status" value="1"/>
</dbReference>
<dbReference type="Proteomes" id="UP000030001">
    <property type="component" value="Unassembled WGS sequence"/>
</dbReference>
<organism evidence="1 2">
    <name type="scientific">Limosilactobacillus mucosae</name>
    <name type="common">Lactobacillus mucosae</name>
    <dbReference type="NCBI Taxonomy" id="97478"/>
    <lineage>
        <taxon>Bacteria</taxon>
        <taxon>Bacillati</taxon>
        <taxon>Bacillota</taxon>
        <taxon>Bacilli</taxon>
        <taxon>Lactobacillales</taxon>
        <taxon>Lactobacillaceae</taxon>
        <taxon>Limosilactobacillus</taxon>
    </lineage>
</organism>
<evidence type="ECO:0000313" key="1">
    <source>
        <dbReference type="EMBL" id="KGL67145.1"/>
    </source>
</evidence>
<sequence length="151" mass="17238">MPRTAQSAYLHVLQGNPNNKTKKELSRRIHNEERMQVSAENMKPPFGISAGAEKEFKRIVKLFEPTQLFNEADVAELAMYCDLLMEYKACNTRLKKHGREKDGKPSPDIRLKMQLSQQIDRLARNLGLTPTARASMAVNAKDEETDDDDDF</sequence>
<dbReference type="EMBL" id="JROC01000027">
    <property type="protein sequence ID" value="KGL67145.1"/>
    <property type="molecule type" value="Genomic_DNA"/>
</dbReference>
<gene>
    <name evidence="1" type="ORF">LX03_03225</name>
</gene>
<name>A0A099YEZ1_LIMMU</name>
<protein>
    <recommendedName>
        <fullName evidence="3">Phage terminase small subunit P27 family</fullName>
    </recommendedName>
</protein>
<dbReference type="InterPro" id="IPR006448">
    <property type="entry name" value="Phage_term_ssu_P27"/>
</dbReference>